<evidence type="ECO:0000256" key="3">
    <source>
        <dbReference type="ARBA" id="ARBA00023038"/>
    </source>
</evidence>
<keyword evidence="1 4" id="KW-0479">Metal-binding</keyword>
<dbReference type="GO" id="GO:0005886">
    <property type="term" value="C:plasma membrane"/>
    <property type="evidence" value="ECO:0000318"/>
    <property type="project" value="GO_Central"/>
</dbReference>
<dbReference type="PROSITE" id="PS50023">
    <property type="entry name" value="LIM_DOMAIN_2"/>
    <property type="match status" value="1"/>
</dbReference>
<feature type="non-terminal residue" evidence="6">
    <location>
        <position position="1"/>
    </location>
</feature>
<dbReference type="FunFam" id="2.10.110.10:FF:000002">
    <property type="entry name" value="LIM domain and actin-binding 1"/>
    <property type="match status" value="1"/>
</dbReference>
<dbReference type="eggNOG" id="KOG1700">
    <property type="taxonomic scope" value="Eukaryota"/>
</dbReference>
<dbReference type="Pfam" id="PF00412">
    <property type="entry name" value="LIM"/>
    <property type="match status" value="1"/>
</dbReference>
<evidence type="ECO:0000259" key="5">
    <source>
        <dbReference type="PROSITE" id="PS50023"/>
    </source>
</evidence>
<dbReference type="AlphaFoldDB" id="A9UWT8"/>
<dbReference type="GO" id="GO:0051017">
    <property type="term" value="P:actin filament bundle assembly"/>
    <property type="evidence" value="ECO:0000318"/>
    <property type="project" value="GO_Central"/>
</dbReference>
<dbReference type="SUPFAM" id="SSF57716">
    <property type="entry name" value="Glucocorticoid receptor-like (DNA-binding domain)"/>
    <property type="match status" value="2"/>
</dbReference>
<keyword evidence="2 4" id="KW-0862">Zinc</keyword>
<keyword evidence="3 4" id="KW-0440">LIM domain</keyword>
<dbReference type="OMA" id="ELCASCN"/>
<protein>
    <recommendedName>
        <fullName evidence="5">LIM zinc-binding domain-containing protein</fullName>
    </recommendedName>
</protein>
<reference evidence="6 7" key="1">
    <citation type="journal article" date="2008" name="Nature">
        <title>The genome of the choanoflagellate Monosiga brevicollis and the origin of metazoans.</title>
        <authorList>
            <consortium name="JGI Sequencing"/>
            <person name="King N."/>
            <person name="Westbrook M.J."/>
            <person name="Young S.L."/>
            <person name="Kuo A."/>
            <person name="Abedin M."/>
            <person name="Chapman J."/>
            <person name="Fairclough S."/>
            <person name="Hellsten U."/>
            <person name="Isogai Y."/>
            <person name="Letunic I."/>
            <person name="Marr M."/>
            <person name="Pincus D."/>
            <person name="Putnam N."/>
            <person name="Rokas A."/>
            <person name="Wright K.J."/>
            <person name="Zuzow R."/>
            <person name="Dirks W."/>
            <person name="Good M."/>
            <person name="Goodstein D."/>
            <person name="Lemons D."/>
            <person name="Li W."/>
            <person name="Lyons J.B."/>
            <person name="Morris A."/>
            <person name="Nichols S."/>
            <person name="Richter D.J."/>
            <person name="Salamov A."/>
            <person name="Bork P."/>
            <person name="Lim W.A."/>
            <person name="Manning G."/>
            <person name="Miller W.T."/>
            <person name="McGinnis W."/>
            <person name="Shapiro H."/>
            <person name="Tjian R."/>
            <person name="Grigoriev I.V."/>
            <person name="Rokhsar D."/>
        </authorList>
    </citation>
    <scope>NUCLEOTIDE SEQUENCE [LARGE SCALE GENOMIC DNA]</scope>
    <source>
        <strain evidence="7">MX1 / ATCC 50154</strain>
    </source>
</reference>
<evidence type="ECO:0000313" key="7">
    <source>
        <dbReference type="Proteomes" id="UP000001357"/>
    </source>
</evidence>
<organism evidence="6 7">
    <name type="scientific">Monosiga brevicollis</name>
    <name type="common">Choanoflagellate</name>
    <dbReference type="NCBI Taxonomy" id="81824"/>
    <lineage>
        <taxon>Eukaryota</taxon>
        <taxon>Choanoflagellata</taxon>
        <taxon>Craspedida</taxon>
        <taxon>Salpingoecidae</taxon>
        <taxon>Monosiga</taxon>
    </lineage>
</organism>
<dbReference type="RefSeq" id="XP_001745040.1">
    <property type="nucleotide sequence ID" value="XM_001744988.1"/>
</dbReference>
<dbReference type="GO" id="GO:0051015">
    <property type="term" value="F:actin filament binding"/>
    <property type="evidence" value="ECO:0000318"/>
    <property type="project" value="GO_Central"/>
</dbReference>
<dbReference type="GO" id="GO:0046872">
    <property type="term" value="F:metal ion binding"/>
    <property type="evidence" value="ECO:0007669"/>
    <property type="project" value="UniProtKB-KW"/>
</dbReference>
<evidence type="ECO:0000256" key="4">
    <source>
        <dbReference type="PROSITE-ProRule" id="PRU00125"/>
    </source>
</evidence>
<dbReference type="EMBL" id="CH991548">
    <property type="protein sequence ID" value="EDQ90273.1"/>
    <property type="molecule type" value="Genomic_DNA"/>
</dbReference>
<feature type="non-terminal residue" evidence="6">
    <location>
        <position position="80"/>
    </location>
</feature>
<dbReference type="GeneID" id="5890253"/>
<gene>
    <name evidence="6" type="ORF">MONBRDRAFT_3283</name>
</gene>
<dbReference type="KEGG" id="mbr:MONBRDRAFT_3283"/>
<dbReference type="Proteomes" id="UP000001357">
    <property type="component" value="Unassembled WGS sequence"/>
</dbReference>
<dbReference type="CDD" id="cd09358">
    <property type="entry name" value="LIM_Mical_like"/>
    <property type="match status" value="1"/>
</dbReference>
<dbReference type="GO" id="GO:0015629">
    <property type="term" value="C:actin cytoskeleton"/>
    <property type="evidence" value="ECO:0000318"/>
    <property type="project" value="GO_Central"/>
</dbReference>
<feature type="domain" description="LIM zinc-binding" evidence="5">
    <location>
        <begin position="1"/>
        <end position="59"/>
    </location>
</feature>
<accession>A9UWT8</accession>
<dbReference type="SMART" id="SM00132">
    <property type="entry name" value="LIM"/>
    <property type="match status" value="1"/>
</dbReference>
<evidence type="ECO:0000256" key="2">
    <source>
        <dbReference type="ARBA" id="ARBA00022833"/>
    </source>
</evidence>
<proteinExistence type="predicted"/>
<dbReference type="InParanoid" id="A9UWT8"/>
<dbReference type="PANTHER" id="PTHR24206">
    <property type="entry name" value="OS06G0237300 PROTEIN"/>
    <property type="match status" value="1"/>
</dbReference>
<dbReference type="InterPro" id="IPR001781">
    <property type="entry name" value="Znf_LIM"/>
</dbReference>
<dbReference type="FunCoup" id="A9UWT8">
    <property type="interactions" value="151"/>
</dbReference>
<keyword evidence="7" id="KW-1185">Reference proteome</keyword>
<name>A9UWT8_MONBE</name>
<evidence type="ECO:0000256" key="1">
    <source>
        <dbReference type="ARBA" id="ARBA00022723"/>
    </source>
</evidence>
<sequence length="80" mass="9023">CAVCDKAVYAMEKLEADGKIYHKNCFRCSVCNKAVSLGGFAALAGALYCKPHFKQLFKSKGNYDEGFGREQHKTKWIQRD</sequence>
<dbReference type="Gene3D" id="2.10.110.10">
    <property type="entry name" value="Cysteine Rich Protein"/>
    <property type="match status" value="1"/>
</dbReference>
<dbReference type="PROSITE" id="PS00478">
    <property type="entry name" value="LIM_DOMAIN_1"/>
    <property type="match status" value="1"/>
</dbReference>
<evidence type="ECO:0000313" key="6">
    <source>
        <dbReference type="EMBL" id="EDQ90273.1"/>
    </source>
</evidence>